<dbReference type="CDD" id="cd00603">
    <property type="entry name" value="IPT_PCSR"/>
    <property type="match status" value="1"/>
</dbReference>
<evidence type="ECO:0000259" key="1">
    <source>
        <dbReference type="Pfam" id="PF01833"/>
    </source>
</evidence>
<dbReference type="SUPFAM" id="SSF81296">
    <property type="entry name" value="E set domains"/>
    <property type="match status" value="1"/>
</dbReference>
<dbReference type="Proteomes" id="UP000637628">
    <property type="component" value="Unassembled WGS sequence"/>
</dbReference>
<reference evidence="2 3" key="1">
    <citation type="submission" date="2021-01" db="EMBL/GenBank/DDBJ databases">
        <title>Whole genome shotgun sequence of Actinoplanes durhamensis NBRC 14914.</title>
        <authorList>
            <person name="Komaki H."/>
            <person name="Tamura T."/>
        </authorList>
    </citation>
    <scope>NUCLEOTIDE SEQUENCE [LARGE SCALE GENOMIC DNA]</scope>
    <source>
        <strain evidence="2 3">NBRC 14914</strain>
    </source>
</reference>
<name>A0ABQ3Z9V3_9ACTN</name>
<sequence>MRMSRSTTSRARLTGAGLLGGAVGVAAILVTPIAAYAAPPTLSPTSGVPGTTVTVTAASGTPFATTANPYITLQSTNGSCATNPATANGTTIFAAGSVTETGDATATFTVPTSALLGLSSGVTKTIYACVYAGTTSGGATVIDAGTPAFTVNPTLSAAGGPAGTVVTLKQPGTPFATATPGIILTTNSTCPTNYATTVTGQTTGAATNITKVDDSTVNFTVPTTLTLSSGLARTYQTCFYAGTLATSTALTDAPQAFVLTPAIASSSMSGGPGGGSMLTFNAPAGSTPFSATPGIVFSATPCPTTYGSPGNRAATNVTKTSSSVVSGTIGAGVLATGQITNYNICFYAGTGSTDTLTGASATPYAVMLPPINLSSVIGSSNGSSPGAITASSTGNFLLGVAAPGVAFTTATTCPTLYPATSTYNAGTGVPEVVQASGANIRVLGNKQLAVVVPALPLRLGTPTPYQVCMYNGSDTSASTLVGATTYSSTTVHTLIAVGPVAGSALGGDEIVVTGTGFPTTPGSITATIGGSPLAVMPVSSTTFTAITPMHAPGTGLPLVVSTNAGTKTLPNAFSFLNTVRVNPNSAPNTRKGDVAVQGSNFAAANFGTNTGDAHIYLVRGEYNARSVVASGNKVNGPIQECATVLVIDDNNLVCTLDLTQRLDPAGTAVAHAASRSGGNATAAVGDRVLTSASGSVFTFADVGRQVSGDNIAEGTVITDVTTGAASTASISRAALGTVANVVIGAPLRSVPLVATTNASANITAPPGSFTQADIGRPITNANLTGVTIATVAAGGGAATVTGGTASGTGTLTASVWGSPVPDGAYNLTYVSNGAVDANSSDATYAQSVLSSSSVFTVAPF</sequence>
<dbReference type="RefSeq" id="WP_203734431.1">
    <property type="nucleotide sequence ID" value="NZ_BAAATX010000020.1"/>
</dbReference>
<keyword evidence="3" id="KW-1185">Reference proteome</keyword>
<dbReference type="InterPro" id="IPR002909">
    <property type="entry name" value="IPT_dom"/>
</dbReference>
<comment type="caution">
    <text evidence="2">The sequence shown here is derived from an EMBL/GenBank/DDBJ whole genome shotgun (WGS) entry which is preliminary data.</text>
</comment>
<accession>A0ABQ3Z9V3</accession>
<feature type="domain" description="IPT/TIG" evidence="1">
    <location>
        <begin position="496"/>
        <end position="575"/>
    </location>
</feature>
<dbReference type="InterPro" id="IPR014756">
    <property type="entry name" value="Ig_E-set"/>
</dbReference>
<gene>
    <name evidence="2" type="ORF">Adu01nite_79320</name>
</gene>
<dbReference type="EMBL" id="BOML01000064">
    <property type="protein sequence ID" value="GIE06582.1"/>
    <property type="molecule type" value="Genomic_DNA"/>
</dbReference>
<dbReference type="Pfam" id="PF01833">
    <property type="entry name" value="TIG"/>
    <property type="match status" value="1"/>
</dbReference>
<dbReference type="InterPro" id="IPR013783">
    <property type="entry name" value="Ig-like_fold"/>
</dbReference>
<proteinExistence type="predicted"/>
<evidence type="ECO:0000313" key="2">
    <source>
        <dbReference type="EMBL" id="GIE06582.1"/>
    </source>
</evidence>
<organism evidence="2 3">
    <name type="scientific">Paractinoplanes durhamensis</name>
    <dbReference type="NCBI Taxonomy" id="113563"/>
    <lineage>
        <taxon>Bacteria</taxon>
        <taxon>Bacillati</taxon>
        <taxon>Actinomycetota</taxon>
        <taxon>Actinomycetes</taxon>
        <taxon>Micromonosporales</taxon>
        <taxon>Micromonosporaceae</taxon>
        <taxon>Paractinoplanes</taxon>
    </lineage>
</organism>
<evidence type="ECO:0000313" key="3">
    <source>
        <dbReference type="Proteomes" id="UP000637628"/>
    </source>
</evidence>
<protein>
    <recommendedName>
        <fullName evidence="1">IPT/TIG domain-containing protein</fullName>
    </recommendedName>
</protein>
<dbReference type="Gene3D" id="2.60.40.10">
    <property type="entry name" value="Immunoglobulins"/>
    <property type="match status" value="1"/>
</dbReference>